<comment type="caution">
    <text evidence="8">The sequence shown here is derived from an EMBL/GenBank/DDBJ whole genome shotgun (WGS) entry which is preliminary data.</text>
</comment>
<keyword evidence="4 6" id="KW-1133">Transmembrane helix</keyword>
<dbReference type="STRING" id="1294263.JCM21531_2789"/>
<keyword evidence="5 6" id="KW-0472">Membrane</keyword>
<dbReference type="PROSITE" id="PS51849">
    <property type="entry name" value="RSGI_N"/>
    <property type="match status" value="1"/>
</dbReference>
<dbReference type="Pfam" id="PF12791">
    <property type="entry name" value="RsgI_N"/>
    <property type="match status" value="1"/>
</dbReference>
<dbReference type="Proteomes" id="UP000019109">
    <property type="component" value="Unassembled WGS sequence"/>
</dbReference>
<gene>
    <name evidence="8" type="ORF">JCM21531_2789</name>
</gene>
<evidence type="ECO:0000256" key="6">
    <source>
        <dbReference type="SAM" id="Phobius"/>
    </source>
</evidence>
<protein>
    <submittedName>
        <fullName evidence="8">Endoglucanase</fullName>
    </submittedName>
</protein>
<name>W4V7B2_9FIRM</name>
<feature type="transmembrane region" description="Helical" evidence="6">
    <location>
        <begin position="70"/>
        <end position="90"/>
    </location>
</feature>
<dbReference type="RefSeq" id="WP_243467515.1">
    <property type="nucleotide sequence ID" value="NZ_BAVR01000034.1"/>
</dbReference>
<feature type="domain" description="RsgI N-terminal anti-sigma" evidence="7">
    <location>
        <begin position="11"/>
        <end position="58"/>
    </location>
</feature>
<organism evidence="8 9">
    <name type="scientific">Acetivibrio straminisolvens JCM 21531</name>
    <dbReference type="NCBI Taxonomy" id="1294263"/>
    <lineage>
        <taxon>Bacteria</taxon>
        <taxon>Bacillati</taxon>
        <taxon>Bacillota</taxon>
        <taxon>Clostridia</taxon>
        <taxon>Eubacteriales</taxon>
        <taxon>Oscillospiraceae</taxon>
        <taxon>Acetivibrio</taxon>
    </lineage>
</organism>
<evidence type="ECO:0000256" key="2">
    <source>
        <dbReference type="ARBA" id="ARBA00022475"/>
    </source>
</evidence>
<proteinExistence type="predicted"/>
<evidence type="ECO:0000256" key="1">
    <source>
        <dbReference type="ARBA" id="ARBA00004162"/>
    </source>
</evidence>
<evidence type="ECO:0000313" key="8">
    <source>
        <dbReference type="EMBL" id="GAE89280.1"/>
    </source>
</evidence>
<keyword evidence="9" id="KW-1185">Reference proteome</keyword>
<dbReference type="Pfam" id="PF23750">
    <property type="entry name" value="RsgI_M"/>
    <property type="match status" value="1"/>
</dbReference>
<dbReference type="GO" id="GO:0005886">
    <property type="term" value="C:plasma membrane"/>
    <property type="evidence" value="ECO:0007669"/>
    <property type="project" value="UniProtKB-SubCell"/>
</dbReference>
<evidence type="ECO:0000259" key="7">
    <source>
        <dbReference type="PROSITE" id="PS51849"/>
    </source>
</evidence>
<dbReference type="InterPro" id="IPR055431">
    <property type="entry name" value="RsgI_M"/>
</dbReference>
<evidence type="ECO:0000256" key="5">
    <source>
        <dbReference type="ARBA" id="ARBA00023136"/>
    </source>
</evidence>
<reference evidence="8" key="1">
    <citation type="journal article" date="2014" name="Genome Announc.">
        <title>Draft Genome Sequence of Clostridium straminisolvens Strain JCM 21531T, Isolated from a Cellulose-Degrading Bacterial Community.</title>
        <authorList>
            <person name="Yuki M."/>
            <person name="Oshima K."/>
            <person name="Suda W."/>
            <person name="Sakamoto M."/>
            <person name="Kitamura K."/>
            <person name="Iida T."/>
            <person name="Hattori M."/>
            <person name="Ohkuma M."/>
        </authorList>
    </citation>
    <scope>NUCLEOTIDE SEQUENCE [LARGE SCALE GENOMIC DNA]</scope>
    <source>
        <strain evidence="8">JCM 21531</strain>
    </source>
</reference>
<evidence type="ECO:0000256" key="3">
    <source>
        <dbReference type="ARBA" id="ARBA00022692"/>
    </source>
</evidence>
<keyword evidence="2" id="KW-1003">Cell membrane</keyword>
<keyword evidence="3 6" id="KW-0812">Transmembrane</keyword>
<accession>W4V7B2</accession>
<evidence type="ECO:0000313" key="9">
    <source>
        <dbReference type="Proteomes" id="UP000019109"/>
    </source>
</evidence>
<comment type="subcellular location">
    <subcellularLocation>
        <location evidence="1">Cell membrane</location>
        <topology evidence="1">Single-pass membrane protein</topology>
    </subcellularLocation>
</comment>
<dbReference type="AlphaFoldDB" id="W4V7B2"/>
<dbReference type="EMBL" id="BAVR01000034">
    <property type="protein sequence ID" value="GAE89280.1"/>
    <property type="molecule type" value="Genomic_DNA"/>
</dbReference>
<dbReference type="InterPro" id="IPR024449">
    <property type="entry name" value="Anti-sigma_RsgI_N"/>
</dbReference>
<evidence type="ECO:0000256" key="4">
    <source>
        <dbReference type="ARBA" id="ARBA00022989"/>
    </source>
</evidence>
<sequence length="295" mass="32911">MNEAQNNMLYYTGVILKLESDRAIVLTDGFDFMELKLKPGMQRGQHVIFDETDLYSAGFITKYKNIIRPFSALAAAAAVFLVIFFSLRFASISQEYAYIDLDINPSLELVINKKETIINAKALNNDAKSILDEADPKDMLLYDALSKILDISKKKGYINSDNNIVLFSASISSNEDNASERDKGIQEIISTLKDAAEDAGVTFQIIPSTEEDRQRALEQSLSMGRYAIYTKAAEEGINLDLEDARNLSVSEILSKLDLVNFAVSNIPEDSDIVPTVSVIAELRQALRLIILLHRK</sequence>